<feature type="signal peptide" evidence="2">
    <location>
        <begin position="1"/>
        <end position="24"/>
    </location>
</feature>
<feature type="chain" id="PRO_5046231339" description="OmpA-like domain-containing protein" evidence="2">
    <location>
        <begin position="25"/>
        <end position="204"/>
    </location>
</feature>
<accession>A0ABT0YRZ9</accession>
<keyword evidence="2" id="KW-0732">Signal</keyword>
<dbReference type="RefSeq" id="WP_251779982.1">
    <property type="nucleotide sequence ID" value="NZ_JAMKFE010000012.1"/>
</dbReference>
<evidence type="ECO:0000256" key="1">
    <source>
        <dbReference type="SAM" id="MobiDB-lite"/>
    </source>
</evidence>
<evidence type="ECO:0000313" key="4">
    <source>
        <dbReference type="Proteomes" id="UP001165541"/>
    </source>
</evidence>
<sequence>MKGRLWRAPSLALTALCLAGCAGTARQRALDAPPTPIEVRPVAAPPAGRQATPAPERRWSADLRAVARKMQQAALEQGAATVDRTSDDRVFMRMPIAAAFAQRSLHATRSTVAFLDVLADALDREPGVCVTLAENPPFHLRQRPGPKPYPRAQALRSHLMDRGVDPGRLAIEVLGYHEVSIGAFWPAQDKVAPHVELMLYSCPV</sequence>
<evidence type="ECO:0008006" key="5">
    <source>
        <dbReference type="Google" id="ProtNLM"/>
    </source>
</evidence>
<evidence type="ECO:0000256" key="2">
    <source>
        <dbReference type="SAM" id="SignalP"/>
    </source>
</evidence>
<evidence type="ECO:0000313" key="3">
    <source>
        <dbReference type="EMBL" id="MCM5681501.1"/>
    </source>
</evidence>
<dbReference type="EMBL" id="JAMKFE010000012">
    <property type="protein sequence ID" value="MCM5681501.1"/>
    <property type="molecule type" value="Genomic_DNA"/>
</dbReference>
<keyword evidence="4" id="KW-1185">Reference proteome</keyword>
<name>A0ABT0YRZ9_9BURK</name>
<dbReference type="Proteomes" id="UP001165541">
    <property type="component" value="Unassembled WGS sequence"/>
</dbReference>
<gene>
    <name evidence="3" type="ORF">M8A51_18395</name>
</gene>
<proteinExistence type="predicted"/>
<protein>
    <recommendedName>
        <fullName evidence="5">OmpA-like domain-containing protein</fullName>
    </recommendedName>
</protein>
<feature type="region of interest" description="Disordered" evidence="1">
    <location>
        <begin position="32"/>
        <end position="57"/>
    </location>
</feature>
<reference evidence="3" key="1">
    <citation type="submission" date="2022-05" db="EMBL/GenBank/DDBJ databases">
        <title>Schlegelella sp. nov., isolated from mangrove soil.</title>
        <authorList>
            <person name="Liu Y."/>
            <person name="Ge X."/>
            <person name="Liu W."/>
        </authorList>
    </citation>
    <scope>NUCLEOTIDE SEQUENCE</scope>
    <source>
        <strain evidence="3">S2-27</strain>
    </source>
</reference>
<comment type="caution">
    <text evidence="3">The sequence shown here is derived from an EMBL/GenBank/DDBJ whole genome shotgun (WGS) entry which is preliminary data.</text>
</comment>
<organism evidence="3 4">
    <name type="scientific">Caldimonas mangrovi</name>
    <dbReference type="NCBI Taxonomy" id="2944811"/>
    <lineage>
        <taxon>Bacteria</taxon>
        <taxon>Pseudomonadati</taxon>
        <taxon>Pseudomonadota</taxon>
        <taxon>Betaproteobacteria</taxon>
        <taxon>Burkholderiales</taxon>
        <taxon>Sphaerotilaceae</taxon>
        <taxon>Caldimonas</taxon>
    </lineage>
</organism>